<proteinExistence type="predicted"/>
<accession>A0ACB8SN47</accession>
<evidence type="ECO:0000313" key="1">
    <source>
        <dbReference type="EMBL" id="KAI0057627.1"/>
    </source>
</evidence>
<dbReference type="EMBL" id="MU277244">
    <property type="protein sequence ID" value="KAI0057627.1"/>
    <property type="molecule type" value="Genomic_DNA"/>
</dbReference>
<comment type="caution">
    <text evidence="1">The sequence shown here is derived from an EMBL/GenBank/DDBJ whole genome shotgun (WGS) entry which is preliminary data.</text>
</comment>
<protein>
    <submittedName>
        <fullName evidence="1">Uncharacterized protein</fullName>
    </submittedName>
</protein>
<evidence type="ECO:0000313" key="2">
    <source>
        <dbReference type="Proteomes" id="UP000814140"/>
    </source>
</evidence>
<sequence>MAADILPCYCSSFPICGFVPQQWSLPMRPPPMNRPSFHIISSRSIVRGSDRDDDIPVWKGKAGWDDGVGWDKGYQLLGGLCCVGKTRALFDSYLNVDNATNSFASTLDRPMQQKYARMVMHGESTGSFEHIDYSRALVGDVKSRVRRQTTGLLKPFNCLLNPCG</sequence>
<gene>
    <name evidence="1" type="ORF">BV25DRAFT_1357740</name>
</gene>
<reference evidence="1" key="1">
    <citation type="submission" date="2021-03" db="EMBL/GenBank/DDBJ databases">
        <authorList>
            <consortium name="DOE Joint Genome Institute"/>
            <person name="Ahrendt S."/>
            <person name="Looney B.P."/>
            <person name="Miyauchi S."/>
            <person name="Morin E."/>
            <person name="Drula E."/>
            <person name="Courty P.E."/>
            <person name="Chicoki N."/>
            <person name="Fauchery L."/>
            <person name="Kohler A."/>
            <person name="Kuo A."/>
            <person name="Labutti K."/>
            <person name="Pangilinan J."/>
            <person name="Lipzen A."/>
            <person name="Riley R."/>
            <person name="Andreopoulos W."/>
            <person name="He G."/>
            <person name="Johnson J."/>
            <person name="Barry K.W."/>
            <person name="Grigoriev I.V."/>
            <person name="Nagy L."/>
            <person name="Hibbett D."/>
            <person name="Henrissat B."/>
            <person name="Matheny P.B."/>
            <person name="Labbe J."/>
            <person name="Martin F."/>
        </authorList>
    </citation>
    <scope>NUCLEOTIDE SEQUENCE</scope>
    <source>
        <strain evidence="1">HHB10654</strain>
    </source>
</reference>
<reference evidence="1" key="2">
    <citation type="journal article" date="2022" name="New Phytol.">
        <title>Evolutionary transition to the ectomycorrhizal habit in the genomes of a hyperdiverse lineage of mushroom-forming fungi.</title>
        <authorList>
            <person name="Looney B."/>
            <person name="Miyauchi S."/>
            <person name="Morin E."/>
            <person name="Drula E."/>
            <person name="Courty P.E."/>
            <person name="Kohler A."/>
            <person name="Kuo A."/>
            <person name="LaButti K."/>
            <person name="Pangilinan J."/>
            <person name="Lipzen A."/>
            <person name="Riley R."/>
            <person name="Andreopoulos W."/>
            <person name="He G."/>
            <person name="Johnson J."/>
            <person name="Nolan M."/>
            <person name="Tritt A."/>
            <person name="Barry K.W."/>
            <person name="Grigoriev I.V."/>
            <person name="Nagy L.G."/>
            <person name="Hibbett D."/>
            <person name="Henrissat B."/>
            <person name="Matheny P.B."/>
            <person name="Labbe J."/>
            <person name="Martin F.M."/>
        </authorList>
    </citation>
    <scope>NUCLEOTIDE SEQUENCE</scope>
    <source>
        <strain evidence="1">HHB10654</strain>
    </source>
</reference>
<keyword evidence="2" id="KW-1185">Reference proteome</keyword>
<dbReference type="Proteomes" id="UP000814140">
    <property type="component" value="Unassembled WGS sequence"/>
</dbReference>
<organism evidence="1 2">
    <name type="scientific">Artomyces pyxidatus</name>
    <dbReference type="NCBI Taxonomy" id="48021"/>
    <lineage>
        <taxon>Eukaryota</taxon>
        <taxon>Fungi</taxon>
        <taxon>Dikarya</taxon>
        <taxon>Basidiomycota</taxon>
        <taxon>Agaricomycotina</taxon>
        <taxon>Agaricomycetes</taxon>
        <taxon>Russulales</taxon>
        <taxon>Auriscalpiaceae</taxon>
        <taxon>Artomyces</taxon>
    </lineage>
</organism>
<name>A0ACB8SN47_9AGAM</name>